<name>A0A7X0H7H2_9BACT</name>
<dbReference type="RefSeq" id="WP_184676835.1">
    <property type="nucleotide sequence ID" value="NZ_JACHGY010000001.1"/>
</dbReference>
<dbReference type="GO" id="GO:0043856">
    <property type="term" value="F:anti-sigma factor antagonist activity"/>
    <property type="evidence" value="ECO:0007669"/>
    <property type="project" value="InterPro"/>
</dbReference>
<accession>A0A7X0H7H2</accession>
<dbReference type="PANTHER" id="PTHR33495">
    <property type="entry name" value="ANTI-SIGMA FACTOR ANTAGONIST TM_1081-RELATED-RELATED"/>
    <property type="match status" value="1"/>
</dbReference>
<protein>
    <recommendedName>
        <fullName evidence="2">Anti-sigma factor antagonist</fullName>
    </recommendedName>
</protein>
<dbReference type="PANTHER" id="PTHR33495:SF2">
    <property type="entry name" value="ANTI-SIGMA FACTOR ANTAGONIST TM_1081-RELATED"/>
    <property type="match status" value="1"/>
</dbReference>
<evidence type="ECO:0000256" key="2">
    <source>
        <dbReference type="RuleBase" id="RU003749"/>
    </source>
</evidence>
<proteinExistence type="inferred from homology"/>
<sequence length="111" mass="12055">MRIDTQKVGAVTVFEPHGPIIQDDAEVFGGRLDQTLRSSMGRLVLDVSGVPYLDSAGLEILADAAKSLQQTGQSLRLSGANETLRTVFDLTELAGMFDHYQDVNTAVRSFL</sequence>
<dbReference type="Proteomes" id="UP000541810">
    <property type="component" value="Unassembled WGS sequence"/>
</dbReference>
<dbReference type="InterPro" id="IPR036513">
    <property type="entry name" value="STAS_dom_sf"/>
</dbReference>
<dbReference type="AlphaFoldDB" id="A0A7X0H7H2"/>
<dbReference type="EMBL" id="JACHGY010000001">
    <property type="protein sequence ID" value="MBB6429249.1"/>
    <property type="molecule type" value="Genomic_DNA"/>
</dbReference>
<dbReference type="Gene3D" id="3.30.750.24">
    <property type="entry name" value="STAS domain"/>
    <property type="match status" value="1"/>
</dbReference>
<feature type="domain" description="STAS" evidence="3">
    <location>
        <begin position="1"/>
        <end position="110"/>
    </location>
</feature>
<evidence type="ECO:0000256" key="1">
    <source>
        <dbReference type="ARBA" id="ARBA00009013"/>
    </source>
</evidence>
<dbReference type="InterPro" id="IPR002645">
    <property type="entry name" value="STAS_dom"/>
</dbReference>
<evidence type="ECO:0000259" key="3">
    <source>
        <dbReference type="PROSITE" id="PS50801"/>
    </source>
</evidence>
<dbReference type="InterPro" id="IPR003658">
    <property type="entry name" value="Anti-sigma_ant"/>
</dbReference>
<dbReference type="Pfam" id="PF01740">
    <property type="entry name" value="STAS"/>
    <property type="match status" value="1"/>
</dbReference>
<keyword evidence="5" id="KW-1185">Reference proteome</keyword>
<gene>
    <name evidence="4" type="ORF">HNQ40_001055</name>
</gene>
<dbReference type="PROSITE" id="PS50801">
    <property type="entry name" value="STAS"/>
    <property type="match status" value="1"/>
</dbReference>
<evidence type="ECO:0000313" key="5">
    <source>
        <dbReference type="Proteomes" id="UP000541810"/>
    </source>
</evidence>
<comment type="similarity">
    <text evidence="1 2">Belongs to the anti-sigma-factor antagonist family.</text>
</comment>
<dbReference type="SUPFAM" id="SSF52091">
    <property type="entry name" value="SpoIIaa-like"/>
    <property type="match status" value="1"/>
</dbReference>
<dbReference type="NCBIfam" id="TIGR00377">
    <property type="entry name" value="ant_ant_sig"/>
    <property type="match status" value="1"/>
</dbReference>
<dbReference type="CDD" id="cd07043">
    <property type="entry name" value="STAS_anti-anti-sigma_factors"/>
    <property type="match status" value="1"/>
</dbReference>
<evidence type="ECO:0000313" key="4">
    <source>
        <dbReference type="EMBL" id="MBB6429249.1"/>
    </source>
</evidence>
<comment type="caution">
    <text evidence="4">The sequence shown here is derived from an EMBL/GenBank/DDBJ whole genome shotgun (WGS) entry which is preliminary data.</text>
</comment>
<organism evidence="4 5">
    <name type="scientific">Algisphaera agarilytica</name>
    <dbReference type="NCBI Taxonomy" id="1385975"/>
    <lineage>
        <taxon>Bacteria</taxon>
        <taxon>Pseudomonadati</taxon>
        <taxon>Planctomycetota</taxon>
        <taxon>Phycisphaerae</taxon>
        <taxon>Phycisphaerales</taxon>
        <taxon>Phycisphaeraceae</taxon>
        <taxon>Algisphaera</taxon>
    </lineage>
</organism>
<reference evidence="4 5" key="1">
    <citation type="submission" date="2020-08" db="EMBL/GenBank/DDBJ databases">
        <title>Genomic Encyclopedia of Type Strains, Phase IV (KMG-IV): sequencing the most valuable type-strain genomes for metagenomic binning, comparative biology and taxonomic classification.</title>
        <authorList>
            <person name="Goeker M."/>
        </authorList>
    </citation>
    <scope>NUCLEOTIDE SEQUENCE [LARGE SCALE GENOMIC DNA]</scope>
    <source>
        <strain evidence="4 5">DSM 103725</strain>
    </source>
</reference>